<dbReference type="Proteomes" id="UP001163223">
    <property type="component" value="Chromosome"/>
</dbReference>
<gene>
    <name evidence="1" type="ORF">OXU80_08400</name>
</gene>
<organism evidence="1 2">
    <name type="scientific">Antarcticirhabdus aurantiaca</name>
    <dbReference type="NCBI Taxonomy" id="2606717"/>
    <lineage>
        <taxon>Bacteria</taxon>
        <taxon>Pseudomonadati</taxon>
        <taxon>Pseudomonadota</taxon>
        <taxon>Alphaproteobacteria</taxon>
        <taxon>Hyphomicrobiales</taxon>
        <taxon>Aurantimonadaceae</taxon>
        <taxon>Antarcticirhabdus</taxon>
    </lineage>
</organism>
<accession>A0ACD4NTN6</accession>
<protein>
    <submittedName>
        <fullName evidence="1">Uncharacterized protein</fullName>
    </submittedName>
</protein>
<dbReference type="EMBL" id="CP113520">
    <property type="protein sequence ID" value="WAJ30210.1"/>
    <property type="molecule type" value="Genomic_DNA"/>
</dbReference>
<evidence type="ECO:0000313" key="1">
    <source>
        <dbReference type="EMBL" id="WAJ30210.1"/>
    </source>
</evidence>
<keyword evidence="2" id="KW-1185">Reference proteome</keyword>
<proteinExistence type="predicted"/>
<name>A0ACD4NTN6_9HYPH</name>
<sequence>MPFVSDPVRQLVSRATDSVVVLGRAMMTGRGAGMGIVAAAVHRGGGEVFTHLCLVPEVGRRGRAEVRLLAVLVGEQLAPALALAERLPGFEPAERLARAA</sequence>
<reference evidence="1" key="1">
    <citation type="submission" date="2022-11" db="EMBL/GenBank/DDBJ databases">
        <title>beta-Carotene-producing bacterium, Jeongeuplla avenae sp. nov., alleviates the salt stress of Arabidopsis seedlings.</title>
        <authorList>
            <person name="Jiang L."/>
            <person name="Lee J."/>
        </authorList>
    </citation>
    <scope>NUCLEOTIDE SEQUENCE</scope>
    <source>
        <strain evidence="1">DY_R2A_6</strain>
    </source>
</reference>
<evidence type="ECO:0000313" key="2">
    <source>
        <dbReference type="Proteomes" id="UP001163223"/>
    </source>
</evidence>